<dbReference type="Pfam" id="PF13517">
    <property type="entry name" value="FG-GAP_3"/>
    <property type="match status" value="3"/>
</dbReference>
<name>X1E8E9_9ZZZZ</name>
<gene>
    <name evidence="2" type="ORF">S01H4_53038</name>
</gene>
<dbReference type="Gene3D" id="2.130.10.130">
    <property type="entry name" value="Integrin alpha, N-terminal"/>
    <property type="match status" value="2"/>
</dbReference>
<evidence type="ECO:0000256" key="1">
    <source>
        <dbReference type="ARBA" id="ARBA00022729"/>
    </source>
</evidence>
<sequence>NDGAGSFSDSGQSLGDSTRRAVALGDLDGDGDLDAFVGNYSSEPNKVWLNNGSGNFSDSGQSLGQASTLSVALGDLDGDGDLDAFAGNFHSPNKVWLNDGTGTFIDNGQSLSDYSQEVALGDVDGDGDLDAVIAKAKFGGGYAPEPNEVWLNDGQGNFIDSNQRLGEAPTKAVALGDVDGDGDLDAYFGNYSYTNQAKRADRVWLNDGLGNFSDSGQRLGDSETSAVELGDVDGDGDLDAVVARKFPIRSPNEVWLNDGQGN</sequence>
<comment type="caution">
    <text evidence="2">The sequence shown here is derived from an EMBL/GenBank/DDBJ whole genome shotgun (WGS) entry which is preliminary data.</text>
</comment>
<dbReference type="AlphaFoldDB" id="X1E8E9"/>
<dbReference type="EMBL" id="BART01030362">
    <property type="protein sequence ID" value="GAH16650.1"/>
    <property type="molecule type" value="Genomic_DNA"/>
</dbReference>
<dbReference type="PANTHER" id="PTHR46580">
    <property type="entry name" value="SENSOR KINASE-RELATED"/>
    <property type="match status" value="1"/>
</dbReference>
<proteinExistence type="predicted"/>
<evidence type="ECO:0008006" key="3">
    <source>
        <dbReference type="Google" id="ProtNLM"/>
    </source>
</evidence>
<protein>
    <recommendedName>
        <fullName evidence="3">VCBS repeat-containing protein</fullName>
    </recommendedName>
</protein>
<organism evidence="2">
    <name type="scientific">marine sediment metagenome</name>
    <dbReference type="NCBI Taxonomy" id="412755"/>
    <lineage>
        <taxon>unclassified sequences</taxon>
        <taxon>metagenomes</taxon>
        <taxon>ecological metagenomes</taxon>
    </lineage>
</organism>
<dbReference type="InterPro" id="IPR028994">
    <property type="entry name" value="Integrin_alpha_N"/>
</dbReference>
<reference evidence="2" key="1">
    <citation type="journal article" date="2014" name="Front. Microbiol.">
        <title>High frequency of phylogenetically diverse reductive dehalogenase-homologous genes in deep subseafloor sedimentary metagenomes.</title>
        <authorList>
            <person name="Kawai M."/>
            <person name="Futagami T."/>
            <person name="Toyoda A."/>
            <person name="Takaki Y."/>
            <person name="Nishi S."/>
            <person name="Hori S."/>
            <person name="Arai W."/>
            <person name="Tsubouchi T."/>
            <person name="Morono Y."/>
            <person name="Uchiyama I."/>
            <person name="Ito T."/>
            <person name="Fujiyama A."/>
            <person name="Inagaki F."/>
            <person name="Takami H."/>
        </authorList>
    </citation>
    <scope>NUCLEOTIDE SEQUENCE</scope>
    <source>
        <strain evidence="2">Expedition CK06-06</strain>
    </source>
</reference>
<dbReference type="PANTHER" id="PTHR46580:SF4">
    <property type="entry name" value="ATP_GTP-BINDING PROTEIN"/>
    <property type="match status" value="1"/>
</dbReference>
<accession>X1E8E9</accession>
<feature type="non-terminal residue" evidence="2">
    <location>
        <position position="1"/>
    </location>
</feature>
<dbReference type="InterPro" id="IPR013517">
    <property type="entry name" value="FG-GAP"/>
</dbReference>
<evidence type="ECO:0000313" key="2">
    <source>
        <dbReference type="EMBL" id="GAH16650.1"/>
    </source>
</evidence>
<dbReference type="SUPFAM" id="SSF69318">
    <property type="entry name" value="Integrin alpha N-terminal domain"/>
    <property type="match status" value="1"/>
</dbReference>
<keyword evidence="1" id="KW-0732">Signal</keyword>
<feature type="non-terminal residue" evidence="2">
    <location>
        <position position="262"/>
    </location>
</feature>